<dbReference type="PANTHER" id="PTHR45138">
    <property type="entry name" value="REGULATORY COMPONENTS OF SENSORY TRANSDUCTION SYSTEM"/>
    <property type="match status" value="1"/>
</dbReference>
<evidence type="ECO:0000313" key="6">
    <source>
        <dbReference type="EMBL" id="BBL71175.1"/>
    </source>
</evidence>
<proteinExistence type="predicted"/>
<protein>
    <recommendedName>
        <fullName evidence="2">diguanylate cyclase</fullName>
        <ecNumber evidence="2">2.7.7.65</ecNumber>
    </recommendedName>
</protein>
<gene>
    <name evidence="6" type="ORF">MoryE10_17810</name>
</gene>
<evidence type="ECO:0000256" key="3">
    <source>
        <dbReference type="PROSITE-ProRule" id="PRU00169"/>
    </source>
</evidence>
<feature type="modified residue" description="4-aspartylphosphate" evidence="3">
    <location>
        <position position="59"/>
    </location>
</feature>
<dbReference type="GO" id="GO:0043709">
    <property type="term" value="P:cell adhesion involved in single-species biofilm formation"/>
    <property type="evidence" value="ECO:0007669"/>
    <property type="project" value="TreeGrafter"/>
</dbReference>
<reference evidence="6" key="1">
    <citation type="submission" date="2019-06" db="EMBL/GenBank/DDBJ databases">
        <title>Complete genome sequence of Methylogaea oryzae strain JCM16910.</title>
        <authorList>
            <person name="Asakawa S."/>
        </authorList>
    </citation>
    <scope>NUCLEOTIDE SEQUENCE</scope>
    <source>
        <strain evidence="6">E10</strain>
    </source>
</reference>
<dbReference type="PROSITE" id="PS50887">
    <property type="entry name" value="GGDEF"/>
    <property type="match status" value="1"/>
</dbReference>
<dbReference type="GO" id="GO:0000160">
    <property type="term" value="P:phosphorelay signal transduction system"/>
    <property type="evidence" value="ECO:0007669"/>
    <property type="project" value="InterPro"/>
</dbReference>
<dbReference type="FunFam" id="3.30.70.270:FF:000001">
    <property type="entry name" value="Diguanylate cyclase domain protein"/>
    <property type="match status" value="1"/>
</dbReference>
<dbReference type="NCBIfam" id="TIGR00254">
    <property type="entry name" value="GGDEF"/>
    <property type="match status" value="1"/>
</dbReference>
<dbReference type="GO" id="GO:0052621">
    <property type="term" value="F:diguanylate cyclase activity"/>
    <property type="evidence" value="ECO:0007669"/>
    <property type="project" value="UniProtKB-EC"/>
</dbReference>
<dbReference type="Proteomes" id="UP000824988">
    <property type="component" value="Chromosome"/>
</dbReference>
<feature type="domain" description="Response regulatory" evidence="4">
    <location>
        <begin position="10"/>
        <end position="126"/>
    </location>
</feature>
<evidence type="ECO:0000259" key="5">
    <source>
        <dbReference type="PROSITE" id="PS50887"/>
    </source>
</evidence>
<dbReference type="PROSITE" id="PS50110">
    <property type="entry name" value="RESPONSE_REGULATORY"/>
    <property type="match status" value="1"/>
</dbReference>
<dbReference type="GO" id="GO:0005886">
    <property type="term" value="C:plasma membrane"/>
    <property type="evidence" value="ECO:0007669"/>
    <property type="project" value="TreeGrafter"/>
</dbReference>
<evidence type="ECO:0000256" key="2">
    <source>
        <dbReference type="ARBA" id="ARBA00012528"/>
    </source>
</evidence>
<feature type="domain" description="GGDEF" evidence="5">
    <location>
        <begin position="169"/>
        <end position="305"/>
    </location>
</feature>
<dbReference type="InterPro" id="IPR001789">
    <property type="entry name" value="Sig_transdc_resp-reg_receiver"/>
</dbReference>
<dbReference type="EC" id="2.7.7.65" evidence="2"/>
<dbReference type="SMART" id="SM00267">
    <property type="entry name" value="GGDEF"/>
    <property type="match status" value="1"/>
</dbReference>
<accession>A0A8D5AMK3</accession>
<dbReference type="PANTHER" id="PTHR45138:SF9">
    <property type="entry name" value="DIGUANYLATE CYCLASE DGCM-RELATED"/>
    <property type="match status" value="1"/>
</dbReference>
<keyword evidence="7" id="KW-1185">Reference proteome</keyword>
<comment type="cofactor">
    <cofactor evidence="1">
        <name>Mg(2+)</name>
        <dbReference type="ChEBI" id="CHEBI:18420"/>
    </cofactor>
</comment>
<dbReference type="EMBL" id="AP019782">
    <property type="protein sequence ID" value="BBL71175.1"/>
    <property type="molecule type" value="Genomic_DNA"/>
</dbReference>
<evidence type="ECO:0000313" key="7">
    <source>
        <dbReference type="Proteomes" id="UP000824988"/>
    </source>
</evidence>
<dbReference type="Pfam" id="PF00072">
    <property type="entry name" value="Response_reg"/>
    <property type="match status" value="1"/>
</dbReference>
<keyword evidence="3" id="KW-0597">Phosphoprotein</keyword>
<dbReference type="RefSeq" id="WP_221046836.1">
    <property type="nucleotide sequence ID" value="NZ_AP019782.1"/>
</dbReference>
<dbReference type="GO" id="GO:1902201">
    <property type="term" value="P:negative regulation of bacterial-type flagellum-dependent cell motility"/>
    <property type="evidence" value="ECO:0007669"/>
    <property type="project" value="TreeGrafter"/>
</dbReference>
<dbReference type="KEGG" id="moz:MoryE10_17810"/>
<dbReference type="CDD" id="cd19920">
    <property type="entry name" value="REC_PA4781-like"/>
    <property type="match status" value="1"/>
</dbReference>
<evidence type="ECO:0000259" key="4">
    <source>
        <dbReference type="PROSITE" id="PS50110"/>
    </source>
</evidence>
<dbReference type="CDD" id="cd01949">
    <property type="entry name" value="GGDEF"/>
    <property type="match status" value="1"/>
</dbReference>
<dbReference type="AlphaFoldDB" id="A0A8D5AMK3"/>
<evidence type="ECO:0000256" key="1">
    <source>
        <dbReference type="ARBA" id="ARBA00001946"/>
    </source>
</evidence>
<dbReference type="InterPro" id="IPR000160">
    <property type="entry name" value="GGDEF_dom"/>
</dbReference>
<dbReference type="SMART" id="SM00448">
    <property type="entry name" value="REC"/>
    <property type="match status" value="1"/>
</dbReference>
<organism evidence="6 7">
    <name type="scientific">Methylogaea oryzae</name>
    <dbReference type="NCBI Taxonomy" id="1295382"/>
    <lineage>
        <taxon>Bacteria</taxon>
        <taxon>Pseudomonadati</taxon>
        <taxon>Pseudomonadota</taxon>
        <taxon>Gammaproteobacteria</taxon>
        <taxon>Methylococcales</taxon>
        <taxon>Methylococcaceae</taxon>
        <taxon>Methylogaea</taxon>
    </lineage>
</organism>
<sequence length="305" mass="33745">MEDLQAKKPLVLIVDDSPLNIQVLGEALRSEFRVKVASNGALALRLAVEEDQPDLILLDIMMPEMDGYEVCRRLKEDAKSKNVPVIFVTAKNTGEEMARGFALGAVDYIVKPFYTPVVLARVRTHVNLKLKAELLESLVMRDDLTGIPNRRHFNEIFEIEWRRAQRTGSWLAVALVDVDHFKQYNDHYGHGLGDQCLRQVSNALVSTLLRPGDFVARYGGEEFAAVLPGADLAGARDVAQRFRANVADLRIEHACSKAADVVTVSVGYAAVVACPEVARQSLVDMADRMLYRAKGGGRNRVCGPD</sequence>
<name>A0A8D5AMK3_9GAMM</name>
<dbReference type="InterPro" id="IPR050469">
    <property type="entry name" value="Diguanylate_Cyclase"/>
</dbReference>
<dbReference type="Pfam" id="PF00990">
    <property type="entry name" value="GGDEF"/>
    <property type="match status" value="1"/>
</dbReference>